<sequence length="54" mass="6121">MDINTLRGIITLLLILVFIGIVIYAWSRKNKARFDEAAMLPLNEPNEPNEAKHG</sequence>
<dbReference type="RefSeq" id="WP_125096690.1">
    <property type="nucleotide sequence ID" value="NZ_RRUE01000002.1"/>
</dbReference>
<gene>
    <name evidence="2" type="ORF">EHV23_14530</name>
</gene>
<dbReference type="Proteomes" id="UP000270261">
    <property type="component" value="Unassembled WGS sequence"/>
</dbReference>
<accession>A0A3R8MR24</accession>
<dbReference type="Pfam" id="PF05545">
    <property type="entry name" value="FixQ"/>
    <property type="match status" value="1"/>
</dbReference>
<keyword evidence="1" id="KW-1133">Transmembrane helix</keyword>
<protein>
    <submittedName>
        <fullName evidence="2">Cbb3-type cytochrome c oxidase subunit 3</fullName>
    </submittedName>
</protein>
<keyword evidence="1" id="KW-0812">Transmembrane</keyword>
<keyword evidence="1" id="KW-0472">Membrane</keyword>
<feature type="transmembrane region" description="Helical" evidence="1">
    <location>
        <begin position="6"/>
        <end position="26"/>
    </location>
</feature>
<keyword evidence="3" id="KW-1185">Reference proteome</keyword>
<evidence type="ECO:0000256" key="1">
    <source>
        <dbReference type="SAM" id="Phobius"/>
    </source>
</evidence>
<name>A0A3R8MR24_9BURK</name>
<dbReference type="InterPro" id="IPR008621">
    <property type="entry name" value="Cbb3-typ_cyt_oxidase_comp"/>
</dbReference>
<evidence type="ECO:0000313" key="3">
    <source>
        <dbReference type="Proteomes" id="UP000270261"/>
    </source>
</evidence>
<dbReference type="AlphaFoldDB" id="A0A3R8MR24"/>
<reference evidence="2 3" key="1">
    <citation type="submission" date="2018-11" db="EMBL/GenBank/DDBJ databases">
        <title>Genome sequencing of Lautropia sp. KCOM 2505 (= ChDC F240).</title>
        <authorList>
            <person name="Kook J.-K."/>
            <person name="Park S.-N."/>
            <person name="Lim Y.K."/>
        </authorList>
    </citation>
    <scope>NUCLEOTIDE SEQUENCE [LARGE SCALE GENOMIC DNA]</scope>
    <source>
        <strain evidence="2 3">KCOM 2505</strain>
    </source>
</reference>
<dbReference type="CDD" id="cd01324">
    <property type="entry name" value="cbb3_Oxidase_CcoQ"/>
    <property type="match status" value="1"/>
</dbReference>
<organism evidence="2 3">
    <name type="scientific">Lautropia dentalis</name>
    <dbReference type="NCBI Taxonomy" id="2490857"/>
    <lineage>
        <taxon>Bacteria</taxon>
        <taxon>Pseudomonadati</taxon>
        <taxon>Pseudomonadota</taxon>
        <taxon>Betaproteobacteria</taxon>
        <taxon>Burkholderiales</taxon>
        <taxon>Burkholderiaceae</taxon>
        <taxon>Lautropia</taxon>
    </lineage>
</organism>
<comment type="caution">
    <text evidence="2">The sequence shown here is derived from an EMBL/GenBank/DDBJ whole genome shotgun (WGS) entry which is preliminary data.</text>
</comment>
<proteinExistence type="predicted"/>
<dbReference type="EMBL" id="RRUE01000002">
    <property type="protein sequence ID" value="RRN44498.1"/>
    <property type="molecule type" value="Genomic_DNA"/>
</dbReference>
<dbReference type="OrthoDB" id="8604580at2"/>
<evidence type="ECO:0000313" key="2">
    <source>
        <dbReference type="EMBL" id="RRN44498.1"/>
    </source>
</evidence>